<dbReference type="RefSeq" id="XP_060419080.1">
    <property type="nucleotide sequence ID" value="XM_060552170.1"/>
</dbReference>
<dbReference type="AlphaFoldDB" id="A0AAD8Q9U3"/>
<gene>
    <name evidence="1" type="ORF">LY79DRAFT_287326</name>
</gene>
<name>A0AAD8Q9U3_9PEZI</name>
<evidence type="ECO:0000313" key="1">
    <source>
        <dbReference type="EMBL" id="KAK1598375.1"/>
    </source>
</evidence>
<reference evidence="1" key="1">
    <citation type="submission" date="2021-06" db="EMBL/GenBank/DDBJ databases">
        <title>Comparative genomics, transcriptomics and evolutionary studies reveal genomic signatures of adaptation to plant cell wall in hemibiotrophic fungi.</title>
        <authorList>
            <consortium name="DOE Joint Genome Institute"/>
            <person name="Baroncelli R."/>
            <person name="Diaz J.F."/>
            <person name="Benocci T."/>
            <person name="Peng M."/>
            <person name="Battaglia E."/>
            <person name="Haridas S."/>
            <person name="Andreopoulos W."/>
            <person name="Labutti K."/>
            <person name="Pangilinan J."/>
            <person name="Floch G.L."/>
            <person name="Makela M.R."/>
            <person name="Henrissat B."/>
            <person name="Grigoriev I.V."/>
            <person name="Crouch J.A."/>
            <person name="De Vries R.P."/>
            <person name="Sukno S.A."/>
            <person name="Thon M.R."/>
        </authorList>
    </citation>
    <scope>NUCLEOTIDE SEQUENCE</scope>
    <source>
        <strain evidence="1">CBS 125086</strain>
    </source>
</reference>
<keyword evidence="2" id="KW-1185">Reference proteome</keyword>
<dbReference type="Proteomes" id="UP001230504">
    <property type="component" value="Unassembled WGS sequence"/>
</dbReference>
<sequence>MALYVGFCYAFSLVWSRRSHLGRIGPTRQEMYTHPRMPLPTQTGRLTFPNVDMSLIRVVAACCIRVRAICGCNSTLVFPYGLASAYKDMRANSVCKLVAAVESHPLGLEDFPVGCKDISKV</sequence>
<protein>
    <submittedName>
        <fullName evidence="1">Uncharacterized protein</fullName>
    </submittedName>
</protein>
<dbReference type="EMBL" id="JAHLJV010000005">
    <property type="protein sequence ID" value="KAK1598375.1"/>
    <property type="molecule type" value="Genomic_DNA"/>
</dbReference>
<proteinExistence type="predicted"/>
<organism evidence="1 2">
    <name type="scientific">Colletotrichum navitas</name>
    <dbReference type="NCBI Taxonomy" id="681940"/>
    <lineage>
        <taxon>Eukaryota</taxon>
        <taxon>Fungi</taxon>
        <taxon>Dikarya</taxon>
        <taxon>Ascomycota</taxon>
        <taxon>Pezizomycotina</taxon>
        <taxon>Sordariomycetes</taxon>
        <taxon>Hypocreomycetidae</taxon>
        <taxon>Glomerellales</taxon>
        <taxon>Glomerellaceae</taxon>
        <taxon>Colletotrichum</taxon>
        <taxon>Colletotrichum graminicola species complex</taxon>
    </lineage>
</organism>
<evidence type="ECO:0000313" key="2">
    <source>
        <dbReference type="Proteomes" id="UP001230504"/>
    </source>
</evidence>
<comment type="caution">
    <text evidence="1">The sequence shown here is derived from an EMBL/GenBank/DDBJ whole genome shotgun (WGS) entry which is preliminary data.</text>
</comment>
<accession>A0AAD8Q9U3</accession>
<dbReference type="GeneID" id="85436410"/>